<dbReference type="Pfam" id="PF00271">
    <property type="entry name" value="Helicase_C"/>
    <property type="match status" value="1"/>
</dbReference>
<evidence type="ECO:0000259" key="13">
    <source>
        <dbReference type="PROSITE" id="PS51195"/>
    </source>
</evidence>
<evidence type="ECO:0000256" key="8">
    <source>
        <dbReference type="PROSITE-ProRule" id="PRU00552"/>
    </source>
</evidence>
<dbReference type="GO" id="GO:0005524">
    <property type="term" value="F:ATP binding"/>
    <property type="evidence" value="ECO:0007669"/>
    <property type="project" value="UniProtKB-KW"/>
</dbReference>
<dbReference type="PROSITE" id="PS51195">
    <property type="entry name" value="Q_MOTIF"/>
    <property type="match status" value="1"/>
</dbReference>
<evidence type="ECO:0000256" key="1">
    <source>
        <dbReference type="ARBA" id="ARBA00022490"/>
    </source>
</evidence>
<evidence type="ECO:0000256" key="6">
    <source>
        <dbReference type="ARBA" id="ARBA00022884"/>
    </source>
</evidence>
<dbReference type="SMART" id="SM00490">
    <property type="entry name" value="HELICc"/>
    <property type="match status" value="1"/>
</dbReference>
<keyword evidence="5 9" id="KW-0067">ATP-binding</keyword>
<evidence type="ECO:0000313" key="15">
    <source>
        <dbReference type="Proteomes" id="UP000596092"/>
    </source>
</evidence>
<feature type="region of interest" description="Disordered" evidence="10">
    <location>
        <begin position="388"/>
        <end position="411"/>
    </location>
</feature>
<dbReference type="PANTHER" id="PTHR47959">
    <property type="entry name" value="ATP-DEPENDENT RNA HELICASE RHLE-RELATED"/>
    <property type="match status" value="1"/>
</dbReference>
<evidence type="ECO:0000256" key="5">
    <source>
        <dbReference type="ARBA" id="ARBA00022840"/>
    </source>
</evidence>
<feature type="compositionally biased region" description="Basic residues" evidence="10">
    <location>
        <begin position="389"/>
        <end position="411"/>
    </location>
</feature>
<keyword evidence="6" id="KW-0694">RNA-binding</keyword>
<comment type="similarity">
    <text evidence="7 9">Belongs to the DEAD box helicase family.</text>
</comment>
<dbReference type="InterPro" id="IPR023554">
    <property type="entry name" value="RNA_helicase_ATP-dep_RhlB"/>
</dbReference>
<dbReference type="Pfam" id="PF00270">
    <property type="entry name" value="DEAD"/>
    <property type="match status" value="1"/>
</dbReference>
<dbReference type="GO" id="GO:0003723">
    <property type="term" value="F:RNA binding"/>
    <property type="evidence" value="ECO:0007669"/>
    <property type="project" value="UniProtKB-KW"/>
</dbReference>
<feature type="domain" description="Helicase ATP-binding" evidence="11">
    <location>
        <begin position="32"/>
        <end position="207"/>
    </location>
</feature>
<keyword evidence="3 9" id="KW-0378">Hydrolase</keyword>
<dbReference type="SUPFAM" id="SSF52540">
    <property type="entry name" value="P-loop containing nucleoside triphosphate hydrolases"/>
    <property type="match status" value="1"/>
</dbReference>
<evidence type="ECO:0000256" key="2">
    <source>
        <dbReference type="ARBA" id="ARBA00022741"/>
    </source>
</evidence>
<feature type="short sequence motif" description="Q motif" evidence="8">
    <location>
        <begin position="1"/>
        <end position="29"/>
    </location>
</feature>
<dbReference type="CDD" id="cd18787">
    <property type="entry name" value="SF2_C_DEAD"/>
    <property type="match status" value="1"/>
</dbReference>
<name>A0A7T5VDW9_9BACT</name>
<evidence type="ECO:0000259" key="12">
    <source>
        <dbReference type="PROSITE" id="PS51194"/>
    </source>
</evidence>
<feature type="domain" description="Helicase C-terminal" evidence="12">
    <location>
        <begin position="218"/>
        <end position="375"/>
    </location>
</feature>
<accession>A0A7T5VDW9</accession>
<reference evidence="14 15" key="1">
    <citation type="submission" date="2020-05" db="EMBL/GenBank/DDBJ databases">
        <title>Complete genome of Desulfobulbus oligotrophicus.</title>
        <authorList>
            <person name="Podar M."/>
        </authorList>
    </citation>
    <scope>NUCLEOTIDE SEQUENCE [LARGE SCALE GENOMIC DNA]</scope>
    <source>
        <strain evidence="14 15">Prop6</strain>
    </source>
</reference>
<sequence>MRFDELNLPDCLLQGIDRAGYVQCTPIQEQSLPLTLAGRDVAGRGQTGTGKTAAFLIALFNRLLARPEAAAQPRALILAPTRELAVQIEQDATLLGEACGFSMQAVYGGVDYNKQRETLRAGVDVIVGTPGRLIDYLKQKVCDLKTIEVLVIDEADRMFDLGFIADLRYILRQLPPFDQRQNLLFSATLNRRVMELAYEFMNEPVKVTVSDKHLTADNIEEVLYHVSSKEKFPLLLGLLRTDDMTRVMIFVNTKREGERLQALMIANNYPSRFLSGDVAQEKRLRIMRQFKDGRLSILIATDVASRGLHIDDVSHVINYDLPEDCEDYVHRIGRTARVGATGTAISLADEKGVLSLEAIEAYIGHPIPTVWAEDRLFVTDFKPAAQRSRNYKKNAGHRAGRPAKKRSARRR</sequence>
<evidence type="ECO:0000256" key="9">
    <source>
        <dbReference type="RuleBase" id="RU000492"/>
    </source>
</evidence>
<feature type="domain" description="DEAD-box RNA helicase Q" evidence="13">
    <location>
        <begin position="1"/>
        <end position="29"/>
    </location>
</feature>
<dbReference type="InterPro" id="IPR014001">
    <property type="entry name" value="Helicase_ATP-bd"/>
</dbReference>
<keyword evidence="4 9" id="KW-0347">Helicase</keyword>
<evidence type="ECO:0000313" key="14">
    <source>
        <dbReference type="EMBL" id="QQG66145.1"/>
    </source>
</evidence>
<dbReference type="Proteomes" id="UP000596092">
    <property type="component" value="Chromosome"/>
</dbReference>
<dbReference type="KEGG" id="dog:HP555_09830"/>
<evidence type="ECO:0000259" key="11">
    <source>
        <dbReference type="PROSITE" id="PS51192"/>
    </source>
</evidence>
<dbReference type="InterPro" id="IPR001650">
    <property type="entry name" value="Helicase_C-like"/>
</dbReference>
<dbReference type="InterPro" id="IPR011545">
    <property type="entry name" value="DEAD/DEAH_box_helicase_dom"/>
</dbReference>
<proteinExistence type="inferred from homology"/>
<dbReference type="GO" id="GO:0016787">
    <property type="term" value="F:hydrolase activity"/>
    <property type="evidence" value="ECO:0007669"/>
    <property type="project" value="UniProtKB-KW"/>
</dbReference>
<keyword evidence="2 9" id="KW-0547">Nucleotide-binding</keyword>
<evidence type="ECO:0000256" key="3">
    <source>
        <dbReference type="ARBA" id="ARBA00022801"/>
    </source>
</evidence>
<dbReference type="PROSITE" id="PS00039">
    <property type="entry name" value="DEAD_ATP_HELICASE"/>
    <property type="match status" value="1"/>
</dbReference>
<gene>
    <name evidence="14" type="ORF">HP555_09830</name>
</gene>
<dbReference type="Gene3D" id="3.40.50.300">
    <property type="entry name" value="P-loop containing nucleotide triphosphate hydrolases"/>
    <property type="match status" value="2"/>
</dbReference>
<dbReference type="EMBL" id="CP054140">
    <property type="protein sequence ID" value="QQG66145.1"/>
    <property type="molecule type" value="Genomic_DNA"/>
</dbReference>
<dbReference type="GO" id="GO:0003724">
    <property type="term" value="F:RNA helicase activity"/>
    <property type="evidence" value="ECO:0007669"/>
    <property type="project" value="InterPro"/>
</dbReference>
<dbReference type="RefSeq" id="WP_199261995.1">
    <property type="nucleotide sequence ID" value="NZ_CP054140.1"/>
</dbReference>
<evidence type="ECO:0000256" key="10">
    <source>
        <dbReference type="SAM" id="MobiDB-lite"/>
    </source>
</evidence>
<organism evidence="14 15">
    <name type="scientific">Desulfobulbus oligotrophicus</name>
    <dbReference type="NCBI Taxonomy" id="1909699"/>
    <lineage>
        <taxon>Bacteria</taxon>
        <taxon>Pseudomonadati</taxon>
        <taxon>Thermodesulfobacteriota</taxon>
        <taxon>Desulfobulbia</taxon>
        <taxon>Desulfobulbales</taxon>
        <taxon>Desulfobulbaceae</taxon>
        <taxon>Desulfobulbus</taxon>
    </lineage>
</organism>
<dbReference type="CDD" id="cd00268">
    <property type="entry name" value="DEADc"/>
    <property type="match status" value="1"/>
</dbReference>
<dbReference type="PROSITE" id="PS51192">
    <property type="entry name" value="HELICASE_ATP_BIND_1"/>
    <property type="match status" value="1"/>
</dbReference>
<dbReference type="AlphaFoldDB" id="A0A7T5VDW9"/>
<dbReference type="InterPro" id="IPR050079">
    <property type="entry name" value="DEAD_box_RNA_helicase"/>
</dbReference>
<dbReference type="InterPro" id="IPR014014">
    <property type="entry name" value="RNA_helicase_DEAD_Q_motif"/>
</dbReference>
<evidence type="ECO:0000256" key="7">
    <source>
        <dbReference type="ARBA" id="ARBA00038437"/>
    </source>
</evidence>
<dbReference type="PANTHER" id="PTHR47959:SF10">
    <property type="entry name" value="ATP-DEPENDENT RNA HELICASE RHLB"/>
    <property type="match status" value="1"/>
</dbReference>
<evidence type="ECO:0000256" key="4">
    <source>
        <dbReference type="ARBA" id="ARBA00022806"/>
    </source>
</evidence>
<dbReference type="PROSITE" id="PS51194">
    <property type="entry name" value="HELICASE_CTER"/>
    <property type="match status" value="1"/>
</dbReference>
<protein>
    <submittedName>
        <fullName evidence="14">DEAD/DEAH box helicase</fullName>
    </submittedName>
</protein>
<dbReference type="GO" id="GO:0005829">
    <property type="term" value="C:cytosol"/>
    <property type="evidence" value="ECO:0007669"/>
    <property type="project" value="TreeGrafter"/>
</dbReference>
<dbReference type="HAMAP" id="MF_00661">
    <property type="entry name" value="DEAD_helicase_RhlB"/>
    <property type="match status" value="1"/>
</dbReference>
<dbReference type="InterPro" id="IPR027417">
    <property type="entry name" value="P-loop_NTPase"/>
</dbReference>
<dbReference type="InterPro" id="IPR044742">
    <property type="entry name" value="DEAD/DEAH_RhlB"/>
</dbReference>
<keyword evidence="15" id="KW-1185">Reference proteome</keyword>
<keyword evidence="1" id="KW-0963">Cytoplasm</keyword>
<dbReference type="InterPro" id="IPR000629">
    <property type="entry name" value="RNA-helicase_DEAD-box_CS"/>
</dbReference>
<dbReference type="SMART" id="SM00487">
    <property type="entry name" value="DEXDc"/>
    <property type="match status" value="1"/>
</dbReference>